<keyword evidence="2" id="KW-1185">Reference proteome</keyword>
<dbReference type="Gene3D" id="1.10.4080.10">
    <property type="entry name" value="ADP-ribosylation/Crystallin J1"/>
    <property type="match status" value="1"/>
</dbReference>
<keyword evidence="1" id="KW-0378">Hydrolase</keyword>
<dbReference type="PANTHER" id="PTHR16222">
    <property type="entry name" value="ADP-RIBOSYLGLYCOHYDROLASE"/>
    <property type="match status" value="1"/>
</dbReference>
<sequence>MRDPRIAPKGWGKTEKFRREVKLEYWHAEWSKQWRGRVEFRPDSRTVEDSDYNQHYVDIEAPVEAEVQFGDRSDEISGRTRDLVGKVRDPTGSERLRGAVLAAAAGDAFADSFDVGALRTRSWHPAGSAGPELVEYVPASVASPTRITQLMAYTAESLVRALGARRVGRPVDPVSAVQHGFQRWFHYIQRDIASEARTNDWRINGGIYAQNADRHEGPDGVVVWDAGFRRDKKPDASIIDALLSFATTGVRSTPENPRSSARGGEVLVRAALAGVWSEDLSETFDLAVAIAALTHPHPDDYLAAGTLAVILHQQIRDRPFMDCLSAGFDELVRRPSHEKTQMMVNRALILVQDEQTPTGVGNLRRYFPDGGADGAETLGIALYSAMASDYVREALLLALNYATHRGPVAAAAGMLIGAEYGVQAIPGAFVDPIGSLPTLNTVAQELATELRDVLTDKEWLRRYPPT</sequence>
<comment type="caution">
    <text evidence="1">The sequence shown here is derived from an EMBL/GenBank/DDBJ whole genome shotgun (WGS) entry which is preliminary data.</text>
</comment>
<dbReference type="GO" id="GO:0016787">
    <property type="term" value="F:hydrolase activity"/>
    <property type="evidence" value="ECO:0007669"/>
    <property type="project" value="UniProtKB-KW"/>
</dbReference>
<dbReference type="RefSeq" id="WP_083892731.1">
    <property type="nucleotide sequence ID" value="NZ_CAWPHS010000002.1"/>
</dbReference>
<dbReference type="PANTHER" id="PTHR16222:SF12">
    <property type="entry name" value="ADP-RIBOSYLGLYCOHYDROLASE-RELATED"/>
    <property type="match status" value="1"/>
</dbReference>
<dbReference type="InterPro" id="IPR036705">
    <property type="entry name" value="Ribosyl_crysJ1_sf"/>
</dbReference>
<accession>A0A7X6LXI7</accession>
<proteinExistence type="predicted"/>
<protein>
    <submittedName>
        <fullName evidence="1">ADP-ribosylglycohydrolase family protein</fullName>
    </submittedName>
</protein>
<name>A0A7X6LXI7_9NOCA</name>
<dbReference type="AlphaFoldDB" id="A0A7X6LXI7"/>
<reference evidence="1 2" key="1">
    <citation type="submission" date="2020-04" db="EMBL/GenBank/DDBJ databases">
        <title>MicrobeNet Type strains.</title>
        <authorList>
            <person name="Nicholson A.C."/>
        </authorList>
    </citation>
    <scope>NUCLEOTIDE SEQUENCE [LARGE SCALE GENOMIC DNA]</scope>
    <source>
        <strain evidence="1 2">DSM 44445</strain>
    </source>
</reference>
<gene>
    <name evidence="1" type="ORF">HGA07_12645</name>
</gene>
<organism evidence="1 2">
    <name type="scientific">Nocardia veterana</name>
    <dbReference type="NCBI Taxonomy" id="132249"/>
    <lineage>
        <taxon>Bacteria</taxon>
        <taxon>Bacillati</taxon>
        <taxon>Actinomycetota</taxon>
        <taxon>Actinomycetes</taxon>
        <taxon>Mycobacteriales</taxon>
        <taxon>Nocardiaceae</taxon>
        <taxon>Nocardia</taxon>
    </lineage>
</organism>
<dbReference type="InterPro" id="IPR005502">
    <property type="entry name" value="Ribosyl_crysJ1"/>
</dbReference>
<dbReference type="SUPFAM" id="SSF101478">
    <property type="entry name" value="ADP-ribosylglycohydrolase"/>
    <property type="match status" value="1"/>
</dbReference>
<dbReference type="Proteomes" id="UP000523447">
    <property type="component" value="Unassembled WGS sequence"/>
</dbReference>
<evidence type="ECO:0000313" key="1">
    <source>
        <dbReference type="EMBL" id="NKY86475.1"/>
    </source>
</evidence>
<evidence type="ECO:0000313" key="2">
    <source>
        <dbReference type="Proteomes" id="UP000523447"/>
    </source>
</evidence>
<dbReference type="Pfam" id="PF03747">
    <property type="entry name" value="ADP_ribosyl_GH"/>
    <property type="match status" value="1"/>
</dbReference>
<dbReference type="EMBL" id="JAAXPE010000010">
    <property type="protein sequence ID" value="NKY86475.1"/>
    <property type="molecule type" value="Genomic_DNA"/>
</dbReference>
<dbReference type="InterPro" id="IPR050792">
    <property type="entry name" value="ADP-ribosylglycohydrolase"/>
</dbReference>